<evidence type="ECO:0000313" key="1">
    <source>
        <dbReference type="EMBL" id="QDT19073.1"/>
    </source>
</evidence>
<name>A0A517PI63_9PLAN</name>
<gene>
    <name evidence="1" type="ORF">HG66A1_08370</name>
</gene>
<dbReference type="Gene3D" id="1.20.120.450">
    <property type="entry name" value="dinb family like domain"/>
    <property type="match status" value="1"/>
</dbReference>
<proteinExistence type="predicted"/>
<evidence type="ECO:0000313" key="2">
    <source>
        <dbReference type="Proteomes" id="UP000320421"/>
    </source>
</evidence>
<dbReference type="RefSeq" id="WP_197996976.1">
    <property type="nucleotide sequence ID" value="NZ_CP036266.1"/>
</dbReference>
<keyword evidence="2" id="KW-1185">Reference proteome</keyword>
<sequence>MIEDLRELKFVRLEDAVAEVESLLQTGYTQRGKWNLAQICRHLSLVQDPALDGYPRWMLIYAPLWPVMRRLFLPRLLKGDSPQGIPTTPIFVPAADLADASEAEHFAQSVARFKSHEGRYHWHPGFGRLDRETLETVYTTHAAHHLRFLEPQADGEEVKCS</sequence>
<protein>
    <recommendedName>
        <fullName evidence="3">DUF1569 domain-containing protein</fullName>
    </recommendedName>
</protein>
<dbReference type="EMBL" id="CP036266">
    <property type="protein sequence ID" value="QDT19073.1"/>
    <property type="molecule type" value="Genomic_DNA"/>
</dbReference>
<organism evidence="1 2">
    <name type="scientific">Gimesia chilikensis</name>
    <dbReference type="NCBI Taxonomy" id="2605989"/>
    <lineage>
        <taxon>Bacteria</taxon>
        <taxon>Pseudomonadati</taxon>
        <taxon>Planctomycetota</taxon>
        <taxon>Planctomycetia</taxon>
        <taxon>Planctomycetales</taxon>
        <taxon>Planctomycetaceae</taxon>
        <taxon>Gimesia</taxon>
    </lineage>
</organism>
<dbReference type="InterPro" id="IPR034660">
    <property type="entry name" value="DinB/YfiT-like"/>
</dbReference>
<dbReference type="AlphaFoldDB" id="A0A517PI63"/>
<reference evidence="1 2" key="1">
    <citation type="submission" date="2019-02" db="EMBL/GenBank/DDBJ databases">
        <title>Deep-cultivation of Planctomycetes and their phenomic and genomic characterization uncovers novel biology.</title>
        <authorList>
            <person name="Wiegand S."/>
            <person name="Jogler M."/>
            <person name="Boedeker C."/>
            <person name="Pinto D."/>
            <person name="Vollmers J."/>
            <person name="Rivas-Marin E."/>
            <person name="Kohn T."/>
            <person name="Peeters S.H."/>
            <person name="Heuer A."/>
            <person name="Rast P."/>
            <person name="Oberbeckmann S."/>
            <person name="Bunk B."/>
            <person name="Jeske O."/>
            <person name="Meyerdierks A."/>
            <person name="Storesund J.E."/>
            <person name="Kallscheuer N."/>
            <person name="Luecker S."/>
            <person name="Lage O.M."/>
            <person name="Pohl T."/>
            <person name="Merkel B.J."/>
            <person name="Hornburger P."/>
            <person name="Mueller R.-W."/>
            <person name="Bruemmer F."/>
            <person name="Labrenz M."/>
            <person name="Spormann A.M."/>
            <person name="Op den Camp H."/>
            <person name="Overmann J."/>
            <person name="Amann R."/>
            <person name="Jetten M.S.M."/>
            <person name="Mascher T."/>
            <person name="Medema M.H."/>
            <person name="Devos D.P."/>
            <person name="Kaster A.-K."/>
            <person name="Ovreas L."/>
            <person name="Rohde M."/>
            <person name="Galperin M.Y."/>
            <person name="Jogler C."/>
        </authorList>
    </citation>
    <scope>NUCLEOTIDE SEQUENCE [LARGE SCALE GENOMIC DNA]</scope>
    <source>
        <strain evidence="1 2">HG66A1</strain>
    </source>
</reference>
<dbReference type="Pfam" id="PF07606">
    <property type="entry name" value="DUF1569"/>
    <property type="match status" value="1"/>
</dbReference>
<dbReference type="InterPro" id="IPR011463">
    <property type="entry name" value="DUF1569"/>
</dbReference>
<evidence type="ECO:0008006" key="3">
    <source>
        <dbReference type="Google" id="ProtNLM"/>
    </source>
</evidence>
<accession>A0A517PI63</accession>
<dbReference type="Proteomes" id="UP000320421">
    <property type="component" value="Chromosome"/>
</dbReference>